<dbReference type="Pfam" id="PF13556">
    <property type="entry name" value="HTH_30"/>
    <property type="match status" value="1"/>
</dbReference>
<organism evidence="2 3">
    <name type="scientific">Microbacterium aquimaris</name>
    <dbReference type="NCBI Taxonomy" id="459816"/>
    <lineage>
        <taxon>Bacteria</taxon>
        <taxon>Bacillati</taxon>
        <taxon>Actinomycetota</taxon>
        <taxon>Actinomycetes</taxon>
        <taxon>Micrococcales</taxon>
        <taxon>Microbacteriaceae</taxon>
        <taxon>Microbacterium</taxon>
    </lineage>
</organism>
<evidence type="ECO:0000313" key="3">
    <source>
        <dbReference type="Proteomes" id="UP001291912"/>
    </source>
</evidence>
<reference evidence="2 3" key="1">
    <citation type="submission" date="2023-10" db="EMBL/GenBank/DDBJ databases">
        <title>Microbacterium xanthum sp. nov., isolated from seaweed.</title>
        <authorList>
            <person name="Lee S.D."/>
        </authorList>
    </citation>
    <scope>NUCLEOTIDE SEQUENCE [LARGE SCALE GENOMIC DNA]</scope>
    <source>
        <strain evidence="2 3">KCTC 19124</strain>
    </source>
</reference>
<comment type="caution">
    <text evidence="2">The sequence shown here is derived from an EMBL/GenBank/DDBJ whole genome shotgun (WGS) entry which is preliminary data.</text>
</comment>
<feature type="domain" description="GAF" evidence="1">
    <location>
        <begin position="20"/>
        <end position="170"/>
    </location>
</feature>
<dbReference type="InterPro" id="IPR025736">
    <property type="entry name" value="PucR_C-HTH_dom"/>
</dbReference>
<evidence type="ECO:0000259" key="1">
    <source>
        <dbReference type="SMART" id="SM00065"/>
    </source>
</evidence>
<dbReference type="InterPro" id="IPR003018">
    <property type="entry name" value="GAF"/>
</dbReference>
<name>A0ABU5N3F6_9MICO</name>
<gene>
    <name evidence="2" type="ORF">R2Q92_02090</name>
</gene>
<dbReference type="Gene3D" id="3.30.450.40">
    <property type="match status" value="1"/>
</dbReference>
<dbReference type="SUPFAM" id="SSF55781">
    <property type="entry name" value="GAF domain-like"/>
    <property type="match status" value="1"/>
</dbReference>
<dbReference type="RefSeq" id="WP_194423308.1">
    <property type="nucleotide sequence ID" value="NZ_BAAAPT010000001.1"/>
</dbReference>
<proteinExistence type="predicted"/>
<sequence length="522" mass="55833">MEGPRDVVRAVAQDLSVLPDSERVLTGLARRVRAAIGSDLAYLSLNDPDSQETRIRFSDGIRTPAYAAIRMPIGTGVLGMAAAGVTTESADYLPDLARLHVDAVDATVKAEGVRAILATAIRTGGEVIGALTVANRAPGGFSPAQRAQLEEAALIASAAVAIYLLKEERDHLRRAQERQSERHDAQTSAWRAELALSNRLSRALAEGMDSDQIMSVAADQIAGDVRLVTGDAPMTDGARTVPLDAGGVLEVSSPRPEAQALTDVIGSFVSTSLLYEQAIEDARHLREAELVERLIGPGRPDDRAARSGLPGDGPLDVVVAEIDDPLRRRRALADVRRVLGDHALATIVRGSVLTVTRGARARSRVAESLRPHRHFGGTASASDDTCLPDAYGEADLLARASRRLNRGDRLTTWDDLGVVAYAVGGAPPDADRLIRSRLGPISGPSTRDAVLRDTALRYLDAQGAVSTVARDLGVHENTVRQRLSRLDQLLSGWRDGPERLDVHVALRAYDLIAVSEPRPSTT</sequence>
<dbReference type="SMART" id="SM00065">
    <property type="entry name" value="GAF"/>
    <property type="match status" value="1"/>
</dbReference>
<dbReference type="PANTHER" id="PTHR33744:SF1">
    <property type="entry name" value="DNA-BINDING TRANSCRIPTIONAL ACTIVATOR ADER"/>
    <property type="match status" value="1"/>
</dbReference>
<accession>A0ABU5N3F6</accession>
<dbReference type="EMBL" id="JAWJYN010000001">
    <property type="protein sequence ID" value="MDZ8160608.1"/>
    <property type="molecule type" value="Genomic_DNA"/>
</dbReference>
<dbReference type="InterPro" id="IPR029016">
    <property type="entry name" value="GAF-like_dom_sf"/>
</dbReference>
<dbReference type="Proteomes" id="UP001291912">
    <property type="component" value="Unassembled WGS sequence"/>
</dbReference>
<dbReference type="Pfam" id="PF01590">
    <property type="entry name" value="GAF"/>
    <property type="match status" value="1"/>
</dbReference>
<dbReference type="InterPro" id="IPR042070">
    <property type="entry name" value="PucR_C-HTH_sf"/>
</dbReference>
<evidence type="ECO:0000313" key="2">
    <source>
        <dbReference type="EMBL" id="MDZ8160608.1"/>
    </source>
</evidence>
<dbReference type="Gene3D" id="1.10.10.2840">
    <property type="entry name" value="PucR C-terminal helix-turn-helix domain"/>
    <property type="match status" value="1"/>
</dbReference>
<protein>
    <submittedName>
        <fullName evidence="2">Helix-turn-helix domain-containing protein</fullName>
    </submittedName>
</protein>
<keyword evidence="3" id="KW-1185">Reference proteome</keyword>
<dbReference type="PANTHER" id="PTHR33744">
    <property type="entry name" value="CARBOHYDRATE DIACID REGULATOR"/>
    <property type="match status" value="1"/>
</dbReference>
<dbReference type="InterPro" id="IPR051448">
    <property type="entry name" value="CdaR-like_regulators"/>
</dbReference>